<dbReference type="PANTHER" id="PTHR33281">
    <property type="entry name" value="UPF0187 PROTEIN YNEE"/>
    <property type="match status" value="1"/>
</dbReference>
<dbReference type="GO" id="GO:0005886">
    <property type="term" value="C:plasma membrane"/>
    <property type="evidence" value="ECO:0007669"/>
    <property type="project" value="UniProtKB-SubCell"/>
</dbReference>
<dbReference type="PANTHER" id="PTHR33281:SF19">
    <property type="entry name" value="VOLTAGE-DEPENDENT ANION CHANNEL-FORMING PROTEIN YNEE"/>
    <property type="match status" value="1"/>
</dbReference>
<dbReference type="InterPro" id="IPR044669">
    <property type="entry name" value="YneE/VCCN1/2-like"/>
</dbReference>
<evidence type="ECO:0000256" key="1">
    <source>
        <dbReference type="ARBA" id="ARBA00004651"/>
    </source>
</evidence>
<dbReference type="Pfam" id="PF25539">
    <property type="entry name" value="Bestrophin_2"/>
    <property type="match status" value="1"/>
</dbReference>
<evidence type="ECO:0000256" key="5">
    <source>
        <dbReference type="ARBA" id="ARBA00022989"/>
    </source>
</evidence>
<reference evidence="8" key="1">
    <citation type="submission" date="2021-01" db="EMBL/GenBank/DDBJ databases">
        <authorList>
            <person name="Corre E."/>
            <person name="Pelletier E."/>
            <person name="Niang G."/>
            <person name="Scheremetjew M."/>
            <person name="Finn R."/>
            <person name="Kale V."/>
            <person name="Holt S."/>
            <person name="Cochrane G."/>
            <person name="Meng A."/>
            <person name="Brown T."/>
            <person name="Cohen L."/>
        </authorList>
    </citation>
    <scope>NUCLEOTIDE SEQUENCE</scope>
    <source>
        <strain evidence="8">CCMP722</strain>
    </source>
</reference>
<dbReference type="GO" id="GO:0005254">
    <property type="term" value="F:chloride channel activity"/>
    <property type="evidence" value="ECO:0007669"/>
    <property type="project" value="InterPro"/>
</dbReference>
<protein>
    <recommendedName>
        <fullName evidence="9">Bestrophin homolog</fullName>
    </recommendedName>
</protein>
<proteinExistence type="predicted"/>
<evidence type="ECO:0000256" key="3">
    <source>
        <dbReference type="ARBA" id="ARBA00022475"/>
    </source>
</evidence>
<gene>
    <name evidence="8" type="ORF">POBO1169_LOCUS14008</name>
</gene>
<keyword evidence="4" id="KW-0812">Transmembrane</keyword>
<evidence type="ECO:0000256" key="7">
    <source>
        <dbReference type="ARBA" id="ARBA00023136"/>
    </source>
</evidence>
<evidence type="ECO:0000313" key="8">
    <source>
        <dbReference type="EMBL" id="CAD8678310.1"/>
    </source>
</evidence>
<keyword evidence="5" id="KW-1133">Transmembrane helix</keyword>
<evidence type="ECO:0008006" key="9">
    <source>
        <dbReference type="Google" id="ProtNLM"/>
    </source>
</evidence>
<keyword evidence="7" id="KW-0472">Membrane</keyword>
<name>A0A7S0RIG3_9CHLO</name>
<dbReference type="EMBL" id="HBFA01027637">
    <property type="protein sequence ID" value="CAD8678310.1"/>
    <property type="molecule type" value="Transcribed_RNA"/>
</dbReference>
<accession>A0A7S0RIG3</accession>
<keyword evidence="3" id="KW-1003">Cell membrane</keyword>
<organism evidence="8">
    <name type="scientific">Pyramimonas obovata</name>
    <dbReference type="NCBI Taxonomy" id="1411642"/>
    <lineage>
        <taxon>Eukaryota</taxon>
        <taxon>Viridiplantae</taxon>
        <taxon>Chlorophyta</taxon>
        <taxon>Pyramimonadophyceae</taxon>
        <taxon>Pyramimonadales</taxon>
        <taxon>Pyramimonadaceae</taxon>
        <taxon>Pyramimonas</taxon>
        <taxon>Pyramimonas incertae sedis</taxon>
    </lineage>
</organism>
<evidence type="ECO:0000256" key="4">
    <source>
        <dbReference type="ARBA" id="ARBA00022692"/>
    </source>
</evidence>
<evidence type="ECO:0000256" key="2">
    <source>
        <dbReference type="ARBA" id="ARBA00022448"/>
    </source>
</evidence>
<evidence type="ECO:0000256" key="6">
    <source>
        <dbReference type="ARBA" id="ARBA00023065"/>
    </source>
</evidence>
<comment type="subcellular location">
    <subcellularLocation>
        <location evidence="1">Cell membrane</location>
        <topology evidence="1">Multi-pass membrane protein</topology>
    </subcellularLocation>
</comment>
<sequence>MSSTVSLSASTKRATFAKRAGGIALPQRSMLSRSVAGKAVAPRSVRVVRPAARGAMKVVAEDELTGWDAYDFDVREKSRKFRRNVYGPPEWRRHRSVNRYTRHLGTMFTSSIVKGLIPPVAACTLAALAVCLTNEYGVDADLIPQALKLPMEPFTLSAPALSLLLVFRTNASYGRWWEARKIWGGLLNRSRDFIRQGVTWFDDEDEALKAQLVRYTIAFAFSLKVHLRGDEVMRDELKDILTPEELEMALDNVHVPNHILRVLSQIVAEARLSPMMTTQMDENITFFHDVLGKCERILKTPIPLSYTRHTSRFLFAWLLLLPIALYDKCGLLTIPAEVFVCLALMGIEDIGVQIEEPFSVLSCEAICGSVQANTTSVLDMQARDEGLIKPSVRSSKTIANV</sequence>
<keyword evidence="6" id="KW-0406">Ion transport</keyword>
<dbReference type="AlphaFoldDB" id="A0A7S0RIG3"/>
<keyword evidence="2" id="KW-0813">Transport</keyword>